<keyword evidence="2" id="KW-0732">Signal</keyword>
<dbReference type="RefSeq" id="XP_073559681.1">
    <property type="nucleotide sequence ID" value="XM_073702039.1"/>
</dbReference>
<accession>A0ABY2H7Q5</accession>
<evidence type="ECO:0000313" key="4">
    <source>
        <dbReference type="Proteomes" id="UP001642720"/>
    </source>
</evidence>
<comment type="caution">
    <text evidence="3">The sequence shown here is derived from an EMBL/GenBank/DDBJ whole genome shotgun (WGS) entry which is preliminary data.</text>
</comment>
<keyword evidence="1" id="KW-0472">Membrane</keyword>
<feature type="transmembrane region" description="Helical" evidence="1">
    <location>
        <begin position="68"/>
        <end position="87"/>
    </location>
</feature>
<proteinExistence type="predicted"/>
<keyword evidence="1" id="KW-0812">Transmembrane</keyword>
<feature type="chain" id="PRO_5046446109" evidence="2">
    <location>
        <begin position="27"/>
        <end position="118"/>
    </location>
</feature>
<evidence type="ECO:0000256" key="1">
    <source>
        <dbReference type="SAM" id="Phobius"/>
    </source>
</evidence>
<keyword evidence="1" id="KW-1133">Transmembrane helix</keyword>
<name>A0ABY2H7Q5_9HYPO</name>
<feature type="signal peptide" evidence="2">
    <location>
        <begin position="1"/>
        <end position="26"/>
    </location>
</feature>
<dbReference type="EMBL" id="PPTA01000005">
    <property type="protein sequence ID" value="TFB03480.1"/>
    <property type="molecule type" value="Genomic_DNA"/>
</dbReference>
<protein>
    <submittedName>
        <fullName evidence="3">Uncharacterized protein</fullName>
    </submittedName>
</protein>
<dbReference type="Proteomes" id="UP001642720">
    <property type="component" value="Unassembled WGS sequence"/>
</dbReference>
<sequence length="118" mass="12879">MPNFIPSHTTYLLTALLPWFLSPVLQLPWSASPPNGKAPLCISLCLSPPVVVLAVLRSRSSVLVSPPFSRHLILSCFFLLPLLSFFLSNPSSFLLLPPNPHHENPSPGKSLSSARLDL</sequence>
<evidence type="ECO:0000256" key="2">
    <source>
        <dbReference type="SAM" id="SignalP"/>
    </source>
</evidence>
<organism evidence="3 4">
    <name type="scientific">Trichoderma ghanense</name>
    <dbReference type="NCBI Taxonomy" id="65468"/>
    <lineage>
        <taxon>Eukaryota</taxon>
        <taxon>Fungi</taxon>
        <taxon>Dikarya</taxon>
        <taxon>Ascomycota</taxon>
        <taxon>Pezizomycotina</taxon>
        <taxon>Sordariomycetes</taxon>
        <taxon>Hypocreomycetidae</taxon>
        <taxon>Hypocreales</taxon>
        <taxon>Hypocreaceae</taxon>
        <taxon>Trichoderma</taxon>
    </lineage>
</organism>
<reference evidence="3 4" key="1">
    <citation type="submission" date="2018-01" db="EMBL/GenBank/DDBJ databases">
        <title>Genome characterization of the sugarcane-associated fungus Trichoderma ghanense CCMA-1212 and their application in lignocelulose bioconversion.</title>
        <authorList>
            <person name="Steindorff A.S."/>
            <person name="Mendes T.D."/>
            <person name="Vilela E.S.D."/>
            <person name="Rodrigues D.S."/>
            <person name="Formighieri E.F."/>
            <person name="Melo I.S."/>
            <person name="Favaro L.C.L."/>
        </authorList>
    </citation>
    <scope>NUCLEOTIDE SEQUENCE [LARGE SCALE GENOMIC DNA]</scope>
    <source>
        <strain evidence="3 4">CCMA-1212</strain>
    </source>
</reference>
<keyword evidence="4" id="KW-1185">Reference proteome</keyword>
<gene>
    <name evidence="3" type="ORF">CCMA1212_004747</name>
</gene>
<dbReference type="GeneID" id="300576489"/>
<evidence type="ECO:0000313" key="3">
    <source>
        <dbReference type="EMBL" id="TFB03480.1"/>
    </source>
</evidence>
<feature type="transmembrane region" description="Helical" evidence="1">
    <location>
        <begin position="36"/>
        <end position="56"/>
    </location>
</feature>